<sequence>MVWEMRAKIPISGSIVQRKALNFACLLGIDNFKASTGQLNRFEARHDNVGKTISGKLASTDTGSASAWMSIKVSLDLYIVLQMMAAAWTATKRLVIADCFTHVGFKLGDSDADSTEDNEAVCPTGEADAGTVPPGVELEGFIDADMDDIAHEEVSDEDIIQSDEDNVPDQQPLPAMARVLDAFDVLRNYVAAHDDHLAMNLLAECENHVTVLLTREREHRDLTVLQFTITWRIVEAAAHMAQ</sequence>
<keyword evidence="2" id="KW-1185">Reference proteome</keyword>
<name>A0AC60P3C1_IXOPE</name>
<comment type="caution">
    <text evidence="1">The sequence shown here is derived from an EMBL/GenBank/DDBJ whole genome shotgun (WGS) entry which is preliminary data.</text>
</comment>
<proteinExistence type="predicted"/>
<reference evidence="1 2" key="1">
    <citation type="journal article" date="2020" name="Cell">
        <title>Large-Scale Comparative Analyses of Tick Genomes Elucidate Their Genetic Diversity and Vector Capacities.</title>
        <authorList>
            <consortium name="Tick Genome and Microbiome Consortium (TIGMIC)"/>
            <person name="Jia N."/>
            <person name="Wang J."/>
            <person name="Shi W."/>
            <person name="Du L."/>
            <person name="Sun Y."/>
            <person name="Zhan W."/>
            <person name="Jiang J.F."/>
            <person name="Wang Q."/>
            <person name="Zhang B."/>
            <person name="Ji P."/>
            <person name="Bell-Sakyi L."/>
            <person name="Cui X.M."/>
            <person name="Yuan T.T."/>
            <person name="Jiang B.G."/>
            <person name="Yang W.F."/>
            <person name="Lam T.T."/>
            <person name="Chang Q.C."/>
            <person name="Ding S.J."/>
            <person name="Wang X.J."/>
            <person name="Zhu J.G."/>
            <person name="Ruan X.D."/>
            <person name="Zhao L."/>
            <person name="Wei J.T."/>
            <person name="Ye R.Z."/>
            <person name="Que T.C."/>
            <person name="Du C.H."/>
            <person name="Zhou Y.H."/>
            <person name="Cheng J.X."/>
            <person name="Dai P.F."/>
            <person name="Guo W.B."/>
            <person name="Han X.H."/>
            <person name="Huang E.J."/>
            <person name="Li L.F."/>
            <person name="Wei W."/>
            <person name="Gao Y.C."/>
            <person name="Liu J.Z."/>
            <person name="Shao H.Z."/>
            <person name="Wang X."/>
            <person name="Wang C.C."/>
            <person name="Yang T.C."/>
            <person name="Huo Q.B."/>
            <person name="Li W."/>
            <person name="Chen H.Y."/>
            <person name="Chen S.E."/>
            <person name="Zhou L.G."/>
            <person name="Ni X.B."/>
            <person name="Tian J.H."/>
            <person name="Sheng Y."/>
            <person name="Liu T."/>
            <person name="Pan Y.S."/>
            <person name="Xia L.Y."/>
            <person name="Li J."/>
            <person name="Zhao F."/>
            <person name="Cao W.C."/>
        </authorList>
    </citation>
    <scope>NUCLEOTIDE SEQUENCE [LARGE SCALE GENOMIC DNA]</scope>
    <source>
        <strain evidence="1">Iper-2018</strain>
    </source>
</reference>
<protein>
    <submittedName>
        <fullName evidence="1">Uncharacterized protein</fullName>
    </submittedName>
</protein>
<gene>
    <name evidence="1" type="ORF">HPB47_008938</name>
</gene>
<dbReference type="EMBL" id="JABSTQ010011222">
    <property type="protein sequence ID" value="KAG0413908.1"/>
    <property type="molecule type" value="Genomic_DNA"/>
</dbReference>
<evidence type="ECO:0000313" key="2">
    <source>
        <dbReference type="Proteomes" id="UP000805193"/>
    </source>
</evidence>
<dbReference type="Proteomes" id="UP000805193">
    <property type="component" value="Unassembled WGS sequence"/>
</dbReference>
<accession>A0AC60P3C1</accession>
<organism evidence="1 2">
    <name type="scientific">Ixodes persulcatus</name>
    <name type="common">Taiga tick</name>
    <dbReference type="NCBI Taxonomy" id="34615"/>
    <lineage>
        <taxon>Eukaryota</taxon>
        <taxon>Metazoa</taxon>
        <taxon>Ecdysozoa</taxon>
        <taxon>Arthropoda</taxon>
        <taxon>Chelicerata</taxon>
        <taxon>Arachnida</taxon>
        <taxon>Acari</taxon>
        <taxon>Parasitiformes</taxon>
        <taxon>Ixodida</taxon>
        <taxon>Ixodoidea</taxon>
        <taxon>Ixodidae</taxon>
        <taxon>Ixodinae</taxon>
        <taxon>Ixodes</taxon>
    </lineage>
</organism>
<evidence type="ECO:0000313" key="1">
    <source>
        <dbReference type="EMBL" id="KAG0413908.1"/>
    </source>
</evidence>